<dbReference type="EMBL" id="RXOF01000003">
    <property type="protein sequence ID" value="RTQ51511.1"/>
    <property type="molecule type" value="Genomic_DNA"/>
</dbReference>
<dbReference type="RefSeq" id="WP_126692403.1">
    <property type="nucleotide sequence ID" value="NZ_RXOF01000003.1"/>
</dbReference>
<dbReference type="AlphaFoldDB" id="A0A3S0JBT7"/>
<reference evidence="2 3" key="1">
    <citation type="submission" date="2018-12" db="EMBL/GenBank/DDBJ databases">
        <title>Hymenobacter gummosus sp. nov., isolated from a spring.</title>
        <authorList>
            <person name="Nie L."/>
        </authorList>
    </citation>
    <scope>NUCLEOTIDE SEQUENCE [LARGE SCALE GENOMIC DNA]</scope>
    <source>
        <strain evidence="2 3">KCTC 52166</strain>
    </source>
</reference>
<keyword evidence="1" id="KW-0732">Signal</keyword>
<sequence length="187" mass="21246">MKKFSALLALLTLGTVAAHAQYLPGAERKKYMMPKKDTECPYVLNVTKNTEDDQEVEGTFTRLAYRPYSELLTEINELRKMNNWADSTYQRRFNTLPAGGALVVTMHRKGPKNADPSLLTVVASTKDGKQLMSQQLTPGTGRFWNRDLYMSTRTIPFVKTEQPGPVQVVITDDKLKQHFDYVVNTQQ</sequence>
<evidence type="ECO:0000313" key="2">
    <source>
        <dbReference type="EMBL" id="RTQ51511.1"/>
    </source>
</evidence>
<dbReference type="Proteomes" id="UP000282184">
    <property type="component" value="Unassembled WGS sequence"/>
</dbReference>
<name>A0A3S0JBT7_9BACT</name>
<organism evidence="2 3">
    <name type="scientific">Hymenobacter gummosus</name>
    <dbReference type="NCBI Taxonomy" id="1776032"/>
    <lineage>
        <taxon>Bacteria</taxon>
        <taxon>Pseudomonadati</taxon>
        <taxon>Bacteroidota</taxon>
        <taxon>Cytophagia</taxon>
        <taxon>Cytophagales</taxon>
        <taxon>Hymenobacteraceae</taxon>
        <taxon>Hymenobacter</taxon>
    </lineage>
</organism>
<comment type="caution">
    <text evidence="2">The sequence shown here is derived from an EMBL/GenBank/DDBJ whole genome shotgun (WGS) entry which is preliminary data.</text>
</comment>
<dbReference type="OrthoDB" id="875758at2"/>
<evidence type="ECO:0000313" key="3">
    <source>
        <dbReference type="Proteomes" id="UP000282184"/>
    </source>
</evidence>
<accession>A0A3S0JBT7</accession>
<feature type="signal peptide" evidence="1">
    <location>
        <begin position="1"/>
        <end position="20"/>
    </location>
</feature>
<proteinExistence type="predicted"/>
<evidence type="ECO:0000256" key="1">
    <source>
        <dbReference type="SAM" id="SignalP"/>
    </source>
</evidence>
<keyword evidence="3" id="KW-1185">Reference proteome</keyword>
<gene>
    <name evidence="2" type="ORF">EJV47_06840</name>
</gene>
<feature type="chain" id="PRO_5018785413" evidence="1">
    <location>
        <begin position="21"/>
        <end position="187"/>
    </location>
</feature>
<protein>
    <submittedName>
        <fullName evidence="2">Uncharacterized protein</fullName>
    </submittedName>
</protein>